<feature type="compositionally biased region" description="Low complexity" evidence="1">
    <location>
        <begin position="51"/>
        <end position="61"/>
    </location>
</feature>
<accession>A0A7R9ZM62</accession>
<gene>
    <name evidence="3" type="ORF">CAUS1442_LOCUS5434</name>
</gene>
<evidence type="ECO:0008006" key="4">
    <source>
        <dbReference type="Google" id="ProtNLM"/>
    </source>
</evidence>
<feature type="transmembrane region" description="Helical" evidence="2">
    <location>
        <begin position="125"/>
        <end position="144"/>
    </location>
</feature>
<evidence type="ECO:0000256" key="1">
    <source>
        <dbReference type="SAM" id="MobiDB-lite"/>
    </source>
</evidence>
<dbReference type="AlphaFoldDB" id="A0A7R9ZM62"/>
<feature type="transmembrane region" description="Helical" evidence="2">
    <location>
        <begin position="151"/>
        <end position="172"/>
    </location>
</feature>
<sequence>MTEARPDTDADAEGVFTKLANFVLETSEQVVNVVEDGLAAITTGEMEQRDGASSSHASSAYGGPGGDGGGEFEFSEDDDDVMMESPLNGIADGVLKDIMKGQTKPRSAMEHLNAFRAAISWSEPFILGVVVFQIVMFLLVLWMARPQRTAAARLSFLVFIAIIVRTAEYTNAWADRNWESFATQNYFDDKGFFMGTMVCGPLLVDSLIMLIMYVREAASLLVEVKTRELRRKKAQQGQQEQQQARDANATGKASKAKPSTKGSRKKKSKQNKQE</sequence>
<keyword evidence="2" id="KW-1133">Transmembrane helix</keyword>
<feature type="transmembrane region" description="Helical" evidence="2">
    <location>
        <begin position="192"/>
        <end position="214"/>
    </location>
</feature>
<dbReference type="InterPro" id="IPR026721">
    <property type="entry name" value="TMEM18"/>
</dbReference>
<feature type="region of interest" description="Disordered" evidence="1">
    <location>
        <begin position="231"/>
        <end position="274"/>
    </location>
</feature>
<organism evidence="3">
    <name type="scientific">Craspedostauros australis</name>
    <dbReference type="NCBI Taxonomy" id="1486917"/>
    <lineage>
        <taxon>Eukaryota</taxon>
        <taxon>Sar</taxon>
        <taxon>Stramenopiles</taxon>
        <taxon>Ochrophyta</taxon>
        <taxon>Bacillariophyta</taxon>
        <taxon>Bacillariophyceae</taxon>
        <taxon>Bacillariophycidae</taxon>
        <taxon>Naviculales</taxon>
        <taxon>Naviculaceae</taxon>
        <taxon>Craspedostauros</taxon>
    </lineage>
</organism>
<feature type="compositionally biased region" description="Basic residues" evidence="1">
    <location>
        <begin position="262"/>
        <end position="274"/>
    </location>
</feature>
<name>A0A7R9ZM62_9STRA</name>
<keyword evidence="2" id="KW-0472">Membrane</keyword>
<evidence type="ECO:0000256" key="2">
    <source>
        <dbReference type="SAM" id="Phobius"/>
    </source>
</evidence>
<protein>
    <recommendedName>
        <fullName evidence="4">Transmembrane protein 18</fullName>
    </recommendedName>
</protein>
<reference evidence="3" key="1">
    <citation type="submission" date="2021-01" db="EMBL/GenBank/DDBJ databases">
        <authorList>
            <person name="Corre E."/>
            <person name="Pelletier E."/>
            <person name="Niang G."/>
            <person name="Scheremetjew M."/>
            <person name="Finn R."/>
            <person name="Kale V."/>
            <person name="Holt S."/>
            <person name="Cochrane G."/>
            <person name="Meng A."/>
            <person name="Brown T."/>
            <person name="Cohen L."/>
        </authorList>
    </citation>
    <scope>NUCLEOTIDE SEQUENCE</scope>
    <source>
        <strain evidence="3">CCMP3328</strain>
    </source>
</reference>
<feature type="compositionally biased region" description="Gly residues" evidence="1">
    <location>
        <begin position="62"/>
        <end position="71"/>
    </location>
</feature>
<keyword evidence="2" id="KW-0812">Transmembrane</keyword>
<proteinExistence type="predicted"/>
<dbReference type="Pfam" id="PF14770">
    <property type="entry name" value="TMEM18"/>
    <property type="match status" value="1"/>
</dbReference>
<feature type="region of interest" description="Disordered" evidence="1">
    <location>
        <begin position="45"/>
        <end position="76"/>
    </location>
</feature>
<evidence type="ECO:0000313" key="3">
    <source>
        <dbReference type="EMBL" id="CAD8333333.1"/>
    </source>
</evidence>
<dbReference type="EMBL" id="HBEF01008659">
    <property type="protein sequence ID" value="CAD8333333.1"/>
    <property type="molecule type" value="Transcribed_RNA"/>
</dbReference>